<dbReference type="EMBL" id="JAZGSY010000020">
    <property type="protein sequence ID" value="KAL1843284.1"/>
    <property type="molecule type" value="Genomic_DNA"/>
</dbReference>
<dbReference type="Proteomes" id="UP001583172">
    <property type="component" value="Unassembled WGS sequence"/>
</dbReference>
<keyword evidence="2" id="KW-1185">Reference proteome</keyword>
<evidence type="ECO:0000313" key="1">
    <source>
        <dbReference type="EMBL" id="KAL1843284.1"/>
    </source>
</evidence>
<gene>
    <name evidence="1" type="ORF">VTJ49DRAFT_2393</name>
</gene>
<proteinExistence type="predicted"/>
<protein>
    <submittedName>
        <fullName evidence="1">Uncharacterized protein</fullName>
    </submittedName>
</protein>
<evidence type="ECO:0000313" key="2">
    <source>
        <dbReference type="Proteomes" id="UP001583172"/>
    </source>
</evidence>
<accession>A0ABR3VMY8</accession>
<comment type="caution">
    <text evidence="1">The sequence shown here is derived from an EMBL/GenBank/DDBJ whole genome shotgun (WGS) entry which is preliminary data.</text>
</comment>
<sequence length="120" mass="13747">MDHVAEQARWGAAMESQFVVNTVLPFSIAHHLASAFLGHPRPHDLERLCHPPNGKAARRSEISIGWSKREREMSRETVVREVDDDARYPDPKRPPRLARDDFWRIHPLSADVFLATQMGV</sequence>
<name>A0ABR3VMY8_HUMIN</name>
<reference evidence="1 2" key="1">
    <citation type="journal article" date="2024" name="Commun. Biol.">
        <title>Comparative genomic analysis of thermophilic fungi reveals convergent evolutionary adaptations and gene losses.</title>
        <authorList>
            <person name="Steindorff A.S."/>
            <person name="Aguilar-Pontes M.V."/>
            <person name="Robinson A.J."/>
            <person name="Andreopoulos B."/>
            <person name="LaButti K."/>
            <person name="Kuo A."/>
            <person name="Mondo S."/>
            <person name="Riley R."/>
            <person name="Otillar R."/>
            <person name="Haridas S."/>
            <person name="Lipzen A."/>
            <person name="Grimwood J."/>
            <person name="Schmutz J."/>
            <person name="Clum A."/>
            <person name="Reid I.D."/>
            <person name="Moisan M.C."/>
            <person name="Butler G."/>
            <person name="Nguyen T.T.M."/>
            <person name="Dewar K."/>
            <person name="Conant G."/>
            <person name="Drula E."/>
            <person name="Henrissat B."/>
            <person name="Hansel C."/>
            <person name="Singer S."/>
            <person name="Hutchinson M.I."/>
            <person name="de Vries R.P."/>
            <person name="Natvig D.O."/>
            <person name="Powell A.J."/>
            <person name="Tsang A."/>
            <person name="Grigoriev I.V."/>
        </authorList>
    </citation>
    <scope>NUCLEOTIDE SEQUENCE [LARGE SCALE GENOMIC DNA]</scope>
    <source>
        <strain evidence="1 2">CBS 620.91</strain>
    </source>
</reference>
<organism evidence="1 2">
    <name type="scientific">Humicola insolens</name>
    <name type="common">Soft-rot fungus</name>
    <dbReference type="NCBI Taxonomy" id="85995"/>
    <lineage>
        <taxon>Eukaryota</taxon>
        <taxon>Fungi</taxon>
        <taxon>Dikarya</taxon>
        <taxon>Ascomycota</taxon>
        <taxon>Pezizomycotina</taxon>
        <taxon>Sordariomycetes</taxon>
        <taxon>Sordariomycetidae</taxon>
        <taxon>Sordariales</taxon>
        <taxon>Chaetomiaceae</taxon>
        <taxon>Mycothermus</taxon>
    </lineage>
</organism>